<name>A0A9X0R195_9PROT</name>
<dbReference type="Pfam" id="PF03401">
    <property type="entry name" value="TctC"/>
    <property type="match status" value="1"/>
</dbReference>
<accession>A0A9X0R195</accession>
<feature type="signal peptide" evidence="2">
    <location>
        <begin position="1"/>
        <end position="22"/>
    </location>
</feature>
<dbReference type="CDD" id="cd07012">
    <property type="entry name" value="PBP2_Bug_TTT"/>
    <property type="match status" value="1"/>
</dbReference>
<evidence type="ECO:0000256" key="2">
    <source>
        <dbReference type="SAM" id="SignalP"/>
    </source>
</evidence>
<feature type="chain" id="PRO_5040795231" evidence="2">
    <location>
        <begin position="23"/>
        <end position="326"/>
    </location>
</feature>
<dbReference type="InterPro" id="IPR042100">
    <property type="entry name" value="Bug_dom1"/>
</dbReference>
<dbReference type="PANTHER" id="PTHR42928">
    <property type="entry name" value="TRICARBOXYLATE-BINDING PROTEIN"/>
    <property type="match status" value="1"/>
</dbReference>
<dbReference type="Gene3D" id="3.40.190.10">
    <property type="entry name" value="Periplasmic binding protein-like II"/>
    <property type="match status" value="1"/>
</dbReference>
<sequence length="326" mass="33548">MLTRRTAVIAAALAPLARPALAQAGWPERPVRMVVPFGAGGNLDTLIRIVSPMMSQKLGQPVVIENRPGAGGNLGAEAVARAAPDGYTVLVAANGSLVNNPLLMVRMPYDAVKDFVPIGLGFRTPNVLVVSPRYPQQTLAAFFADAKARPGQVSCASAGVGTTNHLLIELLNAATGAGLVHIPYRASGASTPDLISGTLSSAVDQITTALPQHRDGALKILGIGMPERIALLPDVPSFTEVGLEGGGITSFIGLLVPAATPAGPIARLQAAFAAALADPAVRARVEAIGNLIATPEEQTPGGFAKALEVERELARRAVQLAGLKPE</sequence>
<evidence type="ECO:0000256" key="1">
    <source>
        <dbReference type="ARBA" id="ARBA00006987"/>
    </source>
</evidence>
<dbReference type="AlphaFoldDB" id="A0A9X0R195"/>
<evidence type="ECO:0000313" key="4">
    <source>
        <dbReference type="Proteomes" id="UP000600101"/>
    </source>
</evidence>
<dbReference type="Proteomes" id="UP000600101">
    <property type="component" value="Unassembled WGS sequence"/>
</dbReference>
<dbReference type="RefSeq" id="WP_186772621.1">
    <property type="nucleotide sequence ID" value="NZ_JACOMF010000036.1"/>
</dbReference>
<dbReference type="PIRSF" id="PIRSF017082">
    <property type="entry name" value="YflP"/>
    <property type="match status" value="1"/>
</dbReference>
<evidence type="ECO:0000313" key="3">
    <source>
        <dbReference type="EMBL" id="MBC4017871.1"/>
    </source>
</evidence>
<gene>
    <name evidence="3" type="ORF">H7965_21435</name>
</gene>
<protein>
    <submittedName>
        <fullName evidence="3">Tripartite tricarboxylate transporter substrate binding protein</fullName>
    </submittedName>
</protein>
<keyword evidence="4" id="KW-1185">Reference proteome</keyword>
<reference evidence="3" key="1">
    <citation type="submission" date="2020-08" db="EMBL/GenBank/DDBJ databases">
        <authorList>
            <person name="Hu Y."/>
            <person name="Nguyen S.V."/>
            <person name="Li F."/>
            <person name="Fanning S."/>
        </authorList>
    </citation>
    <scope>NUCLEOTIDE SEQUENCE</scope>
    <source>
        <strain evidence="3">SYSU D8009</strain>
    </source>
</reference>
<comment type="similarity">
    <text evidence="1">Belongs to the UPF0065 (bug) family.</text>
</comment>
<dbReference type="EMBL" id="JACOMF010000036">
    <property type="protein sequence ID" value="MBC4017871.1"/>
    <property type="molecule type" value="Genomic_DNA"/>
</dbReference>
<proteinExistence type="inferred from homology"/>
<keyword evidence="2" id="KW-0732">Signal</keyword>
<organism evidence="3 4">
    <name type="scientific">Siccirubricoccus deserti</name>
    <dbReference type="NCBI Taxonomy" id="2013562"/>
    <lineage>
        <taxon>Bacteria</taxon>
        <taxon>Pseudomonadati</taxon>
        <taxon>Pseudomonadota</taxon>
        <taxon>Alphaproteobacteria</taxon>
        <taxon>Acetobacterales</taxon>
        <taxon>Roseomonadaceae</taxon>
        <taxon>Siccirubricoccus</taxon>
    </lineage>
</organism>
<dbReference type="PANTHER" id="PTHR42928:SF5">
    <property type="entry name" value="BLR1237 PROTEIN"/>
    <property type="match status" value="1"/>
</dbReference>
<dbReference type="InterPro" id="IPR005064">
    <property type="entry name" value="BUG"/>
</dbReference>
<comment type="caution">
    <text evidence="3">The sequence shown here is derived from an EMBL/GenBank/DDBJ whole genome shotgun (WGS) entry which is preliminary data.</text>
</comment>
<dbReference type="Gene3D" id="3.40.190.150">
    <property type="entry name" value="Bordetella uptake gene, domain 1"/>
    <property type="match status" value="1"/>
</dbReference>